<sequence length="409" mass="46236">MPALQKFDIHPPLPLNPRESKQLLNLITTSFRHHLDEEHGRIPKTWGERSHNGKETSRPRRRSFSDAEGRPTDRHLHSILTNPLFTYTKDRGAVTGSVRDPMDIFDEAVAKGLMNVQYAHTCLVAKKREITGSPALSIHEAMRESGAGLKVVKWLIASGAASDITFIEKNESFTELLMEYMVVENLQDVAWVWVKKALAGLSHLPELTPENRRDTERMKLRREICTPLLMLVKAEARTALSLDNAYKCIASAGQHLAGMTTAQMRAALSPAGLFLTHQTLLYPCRHQAASPETFDSFVSLIPAFATDVHYYTARLHLRHPLRPRADLALSLLKSKQKSSFQEENTKIIRLGVDTARFLLEHDQYDDARWVMNYLSTRFPKELGIEETKIIERARAEASNLELLEGLSLA</sequence>
<evidence type="ECO:0000313" key="2">
    <source>
        <dbReference type="EMBL" id="RFU33093.1"/>
    </source>
</evidence>
<feature type="region of interest" description="Disordered" evidence="1">
    <location>
        <begin position="39"/>
        <end position="75"/>
    </location>
</feature>
<dbReference type="AlphaFoldDB" id="A0A3E2HIU8"/>
<gene>
    <name evidence="2" type="ORF">B7463_g3237</name>
</gene>
<keyword evidence="3" id="KW-1185">Reference proteome</keyword>
<name>A0A3E2HIU8_SCYLI</name>
<comment type="caution">
    <text evidence="2">The sequence shown here is derived from an EMBL/GenBank/DDBJ whole genome shotgun (WGS) entry which is preliminary data.</text>
</comment>
<dbReference type="EMBL" id="NCSJ02000041">
    <property type="protein sequence ID" value="RFU33093.1"/>
    <property type="molecule type" value="Genomic_DNA"/>
</dbReference>
<reference evidence="2 3" key="1">
    <citation type="submission" date="2018-05" db="EMBL/GenBank/DDBJ databases">
        <title>Draft genome sequence of Scytalidium lignicola DSM 105466, a ubiquitous saprotrophic fungus.</title>
        <authorList>
            <person name="Buettner E."/>
            <person name="Gebauer A.M."/>
            <person name="Hofrichter M."/>
            <person name="Liers C."/>
            <person name="Kellner H."/>
        </authorList>
    </citation>
    <scope>NUCLEOTIDE SEQUENCE [LARGE SCALE GENOMIC DNA]</scope>
    <source>
        <strain evidence="2 3">DSM 105466</strain>
    </source>
</reference>
<proteinExistence type="predicted"/>
<accession>A0A3E2HIU8</accession>
<protein>
    <submittedName>
        <fullName evidence="2">Uncharacterized protein</fullName>
    </submittedName>
</protein>
<dbReference type="OrthoDB" id="5424391at2759"/>
<feature type="non-terminal residue" evidence="2">
    <location>
        <position position="409"/>
    </location>
</feature>
<feature type="non-terminal residue" evidence="2">
    <location>
        <position position="1"/>
    </location>
</feature>
<dbReference type="OMA" id="WIAFLGH"/>
<evidence type="ECO:0000313" key="3">
    <source>
        <dbReference type="Proteomes" id="UP000258309"/>
    </source>
</evidence>
<dbReference type="Proteomes" id="UP000258309">
    <property type="component" value="Unassembled WGS sequence"/>
</dbReference>
<evidence type="ECO:0000256" key="1">
    <source>
        <dbReference type="SAM" id="MobiDB-lite"/>
    </source>
</evidence>
<organism evidence="2 3">
    <name type="scientific">Scytalidium lignicola</name>
    <name type="common">Hyphomycete</name>
    <dbReference type="NCBI Taxonomy" id="5539"/>
    <lineage>
        <taxon>Eukaryota</taxon>
        <taxon>Fungi</taxon>
        <taxon>Dikarya</taxon>
        <taxon>Ascomycota</taxon>
        <taxon>Pezizomycotina</taxon>
        <taxon>Leotiomycetes</taxon>
        <taxon>Leotiomycetes incertae sedis</taxon>
        <taxon>Scytalidium</taxon>
    </lineage>
</organism>